<reference evidence="1 2" key="1">
    <citation type="submission" date="2020-07" db="EMBL/GenBank/DDBJ databases">
        <authorList>
            <person name="Feng H."/>
        </authorList>
    </citation>
    <scope>NUCLEOTIDE SEQUENCE [LARGE SCALE GENOMIC DNA]</scope>
    <source>
        <strain evidence="2">s-11</strain>
    </source>
</reference>
<dbReference type="RefSeq" id="WP_033100784.1">
    <property type="nucleotide sequence ID" value="NZ_JACEIP010000025.1"/>
</dbReference>
<evidence type="ECO:0000313" key="2">
    <source>
        <dbReference type="Proteomes" id="UP000530514"/>
    </source>
</evidence>
<evidence type="ECO:0000313" key="1">
    <source>
        <dbReference type="EMBL" id="MBA4543966.1"/>
    </source>
</evidence>
<protein>
    <submittedName>
        <fullName evidence="1">Uncharacterized protein</fullName>
    </submittedName>
</protein>
<name>A0A7W1XC58_9BACL</name>
<comment type="caution">
    <text evidence="1">The sequence shown here is derived from an EMBL/GenBank/DDBJ whole genome shotgun (WGS) entry which is preliminary data.</text>
</comment>
<dbReference type="AlphaFoldDB" id="A0A7W1XC58"/>
<proteinExistence type="predicted"/>
<accession>A0A7W1XC58</accession>
<dbReference type="Proteomes" id="UP000530514">
    <property type="component" value="Unassembled WGS sequence"/>
</dbReference>
<sequence>METNYLRLPEYHVIDSEQVEELERIRIQILQALDLGHTEAIRRILDDDLVYTIRQIKQSV</sequence>
<keyword evidence="2" id="KW-1185">Reference proteome</keyword>
<dbReference type="EMBL" id="JACEIP010000025">
    <property type="protein sequence ID" value="MBA4543966.1"/>
    <property type="molecule type" value="Genomic_DNA"/>
</dbReference>
<gene>
    <name evidence="1" type="ORF">H1164_13840</name>
</gene>
<organism evidence="1 2">
    <name type="scientific">Thermoactinomyces daqus</name>
    <dbReference type="NCBI Taxonomy" id="1329516"/>
    <lineage>
        <taxon>Bacteria</taxon>
        <taxon>Bacillati</taxon>
        <taxon>Bacillota</taxon>
        <taxon>Bacilli</taxon>
        <taxon>Bacillales</taxon>
        <taxon>Thermoactinomycetaceae</taxon>
        <taxon>Thermoactinomyces</taxon>
    </lineage>
</organism>